<dbReference type="PANTHER" id="PTHR33376:SF2">
    <property type="entry name" value="DICARBOXYLATE-BINDING PERIPLASMIC PROTEIN"/>
    <property type="match status" value="1"/>
</dbReference>
<dbReference type="GO" id="GO:0030246">
    <property type="term" value="F:carbohydrate binding"/>
    <property type="evidence" value="ECO:0007669"/>
    <property type="project" value="TreeGrafter"/>
</dbReference>
<accession>A0A5P3MQI6</accession>
<evidence type="ECO:0000313" key="3">
    <source>
        <dbReference type="Proteomes" id="UP000325536"/>
    </source>
</evidence>
<evidence type="ECO:0000313" key="2">
    <source>
        <dbReference type="EMBL" id="QEY23862.1"/>
    </source>
</evidence>
<dbReference type="CDD" id="cd13603">
    <property type="entry name" value="PBP2_TRAP_Siap_TeaA_like"/>
    <property type="match status" value="1"/>
</dbReference>
<dbReference type="GO" id="GO:0055085">
    <property type="term" value="P:transmembrane transport"/>
    <property type="evidence" value="ECO:0007669"/>
    <property type="project" value="InterPro"/>
</dbReference>
<dbReference type="KEGG" id="naq:D0T90_04545"/>
<dbReference type="OrthoDB" id="9794826at2"/>
<dbReference type="PANTHER" id="PTHR33376">
    <property type="match status" value="1"/>
</dbReference>
<dbReference type="EMBL" id="CP031699">
    <property type="protein sequence ID" value="QEY23862.1"/>
    <property type="molecule type" value="Genomic_DNA"/>
</dbReference>
<dbReference type="InterPro" id="IPR018389">
    <property type="entry name" value="DctP_fam"/>
</dbReference>
<keyword evidence="1" id="KW-0732">Signal</keyword>
<reference evidence="2 3" key="1">
    <citation type="submission" date="2018-08" db="EMBL/GenBank/DDBJ databases">
        <title>Neisseria animalis ATCC 49930 complete genome.</title>
        <authorList>
            <person name="Veseli I.A."/>
            <person name="Mascarenhas dos Santos A.C."/>
            <person name="Buttler R."/>
            <person name="Pombert J.-F."/>
        </authorList>
    </citation>
    <scope>NUCLEOTIDE SEQUENCE [LARGE SCALE GENOMIC DNA]</scope>
    <source>
        <strain evidence="2 3">ATCC 49930</strain>
    </source>
</reference>
<protein>
    <submittedName>
        <fullName evidence="2">TRAP transporter substrate-binding protein</fullName>
    </submittedName>
</protein>
<dbReference type="Proteomes" id="UP000325536">
    <property type="component" value="Chromosome"/>
</dbReference>
<dbReference type="AlphaFoldDB" id="A0A5P3MQI6"/>
<gene>
    <name evidence="2" type="ORF">D0T90_04545</name>
</gene>
<keyword evidence="3" id="KW-1185">Reference proteome</keyword>
<proteinExistence type="predicted"/>
<organism evidence="2 3">
    <name type="scientific">Neisseria animalis</name>
    <dbReference type="NCBI Taxonomy" id="492"/>
    <lineage>
        <taxon>Bacteria</taxon>
        <taxon>Pseudomonadati</taxon>
        <taxon>Pseudomonadota</taxon>
        <taxon>Betaproteobacteria</taxon>
        <taxon>Neisseriales</taxon>
        <taxon>Neisseriaceae</taxon>
        <taxon>Neisseria</taxon>
    </lineage>
</organism>
<dbReference type="InterPro" id="IPR038404">
    <property type="entry name" value="TRAP_DctP_sf"/>
</dbReference>
<evidence type="ECO:0000256" key="1">
    <source>
        <dbReference type="ARBA" id="ARBA00022729"/>
    </source>
</evidence>
<dbReference type="NCBIfam" id="NF037995">
    <property type="entry name" value="TRAP_S1"/>
    <property type="match status" value="1"/>
</dbReference>
<name>A0A5P3MQI6_NEIAN</name>
<dbReference type="Pfam" id="PF03480">
    <property type="entry name" value="DctP"/>
    <property type="match status" value="1"/>
</dbReference>
<dbReference type="Gene3D" id="3.40.190.170">
    <property type="entry name" value="Bacterial extracellular solute-binding protein, family 7"/>
    <property type="match status" value="1"/>
</dbReference>
<sequence>MKREHKASPYRDGCCSSNPQTPSAGLPLCLFYSAKRRSAVKYLRIPRFLAALPFCLATWSVHAETLKLGHVTPPSHVWHKIAVQIDKNVQEKSGGKMKIAVSPLSKLGSEGLMMDMLRSGAMPMAILTAGSLANREPAFLGWSIPYLFRDVRHASASASSPAAREMLGRLDKHGMIGMGYGFAGMRHVLSLSPVKRPADLKNRKVRAFPNPVYRDFWRSNGAAPTPLPLSEVAPALATNLLDAVDIDLDALAGMKFYQQAPYLTMSNHMAFPAVIVVSKRYWDGLDDSKRRILREAVREAEQWGYAEAVAAENRNLQTVLREGVKLQDANLQPFADIALHVAADYRRQNTLLARFYREVQVATP</sequence>